<evidence type="ECO:0000313" key="3">
    <source>
        <dbReference type="Proteomes" id="UP001497623"/>
    </source>
</evidence>
<dbReference type="SUPFAM" id="SSF56112">
    <property type="entry name" value="Protein kinase-like (PK-like)"/>
    <property type="match status" value="1"/>
</dbReference>
<feature type="non-terminal residue" evidence="2">
    <location>
        <position position="1"/>
    </location>
</feature>
<dbReference type="Proteomes" id="UP001497623">
    <property type="component" value="Unassembled WGS sequence"/>
</dbReference>
<dbReference type="EMBL" id="CAXKWB010007894">
    <property type="protein sequence ID" value="CAL4088875.1"/>
    <property type="molecule type" value="Genomic_DNA"/>
</dbReference>
<protein>
    <recommendedName>
        <fullName evidence="1">Protein kinase domain-containing protein</fullName>
    </recommendedName>
</protein>
<dbReference type="InterPro" id="IPR020635">
    <property type="entry name" value="Tyr_kinase_cat_dom"/>
</dbReference>
<name>A0AAV2QJW1_MEGNR</name>
<accession>A0AAV2QJW1</accession>
<dbReference type="PROSITE" id="PS50011">
    <property type="entry name" value="PROTEIN_KINASE_DOM"/>
    <property type="match status" value="1"/>
</dbReference>
<dbReference type="Pfam" id="PF07714">
    <property type="entry name" value="PK_Tyr_Ser-Thr"/>
    <property type="match status" value="1"/>
</dbReference>
<reference evidence="2 3" key="1">
    <citation type="submission" date="2024-05" db="EMBL/GenBank/DDBJ databases">
        <authorList>
            <person name="Wallberg A."/>
        </authorList>
    </citation>
    <scope>NUCLEOTIDE SEQUENCE [LARGE SCALE GENOMIC DNA]</scope>
</reference>
<comment type="caution">
    <text evidence="2">The sequence shown here is derived from an EMBL/GenBank/DDBJ whole genome shotgun (WGS) entry which is preliminary data.</text>
</comment>
<dbReference type="GO" id="GO:0005524">
    <property type="term" value="F:ATP binding"/>
    <property type="evidence" value="ECO:0007669"/>
    <property type="project" value="InterPro"/>
</dbReference>
<dbReference type="InterPro" id="IPR011009">
    <property type="entry name" value="Kinase-like_dom_sf"/>
</dbReference>
<dbReference type="SMART" id="SM00219">
    <property type="entry name" value="TyrKc"/>
    <property type="match status" value="1"/>
</dbReference>
<dbReference type="GO" id="GO:0043235">
    <property type="term" value="C:receptor complex"/>
    <property type="evidence" value="ECO:0007669"/>
    <property type="project" value="TreeGrafter"/>
</dbReference>
<keyword evidence="3" id="KW-1185">Reference proteome</keyword>
<dbReference type="FunFam" id="1.10.510.10:FF:001927">
    <property type="entry name" value="Receptor protein-tyrosine kinase"/>
    <property type="match status" value="1"/>
</dbReference>
<dbReference type="GO" id="GO:0004714">
    <property type="term" value="F:transmembrane receptor protein tyrosine kinase activity"/>
    <property type="evidence" value="ECO:0007669"/>
    <property type="project" value="TreeGrafter"/>
</dbReference>
<evidence type="ECO:0000259" key="1">
    <source>
        <dbReference type="PROSITE" id="PS50011"/>
    </source>
</evidence>
<proteinExistence type="predicted"/>
<evidence type="ECO:0000313" key="2">
    <source>
        <dbReference type="EMBL" id="CAL4088875.1"/>
    </source>
</evidence>
<dbReference type="InterPro" id="IPR000719">
    <property type="entry name" value="Prot_kinase_dom"/>
</dbReference>
<dbReference type="InterPro" id="IPR050122">
    <property type="entry name" value="RTK"/>
</dbReference>
<dbReference type="Gene3D" id="1.10.510.10">
    <property type="entry name" value="Transferase(Phosphotransferase) domain 1"/>
    <property type="match status" value="1"/>
</dbReference>
<organism evidence="2 3">
    <name type="scientific">Meganyctiphanes norvegica</name>
    <name type="common">Northern krill</name>
    <name type="synonym">Thysanopoda norvegica</name>
    <dbReference type="NCBI Taxonomy" id="48144"/>
    <lineage>
        <taxon>Eukaryota</taxon>
        <taxon>Metazoa</taxon>
        <taxon>Ecdysozoa</taxon>
        <taxon>Arthropoda</taxon>
        <taxon>Crustacea</taxon>
        <taxon>Multicrustacea</taxon>
        <taxon>Malacostraca</taxon>
        <taxon>Eumalacostraca</taxon>
        <taxon>Eucarida</taxon>
        <taxon>Euphausiacea</taxon>
        <taxon>Euphausiidae</taxon>
        <taxon>Meganyctiphanes</taxon>
    </lineage>
</organism>
<dbReference type="InterPro" id="IPR001245">
    <property type="entry name" value="Ser-Thr/Tyr_kinase_cat_dom"/>
</dbReference>
<dbReference type="PANTHER" id="PTHR24416:SF600">
    <property type="entry name" value="PDGF- AND VEGF-RECEPTOR RELATED, ISOFORM J"/>
    <property type="match status" value="1"/>
</dbReference>
<dbReference type="GO" id="GO:0007169">
    <property type="term" value="P:cell surface receptor protein tyrosine kinase signaling pathway"/>
    <property type="evidence" value="ECO:0007669"/>
    <property type="project" value="TreeGrafter"/>
</dbReference>
<dbReference type="PRINTS" id="PR00109">
    <property type="entry name" value="TYRKINASE"/>
</dbReference>
<dbReference type="AlphaFoldDB" id="A0AAV2QJW1"/>
<sequence>KISDFGLARDIYKDNQYLTPSNSKNPKPWKWTALESLQYGLYTSHSDVWAFGVLMWEIFTLGGVPYPEYDGHVAGDVKEFIDQLNVGLRLDKPTHATDQLYTIMKSCWAYVPQDRVTFVTLQDQLAALMKEADNQFLVELDQQLSQDITEYLSPQGDSEELKYLKPVFYSDEGYEHAAETNNKNSKNIENAYEMEYTTRLYEKPKEGNKKNKF</sequence>
<dbReference type="PANTHER" id="PTHR24416">
    <property type="entry name" value="TYROSINE-PROTEIN KINASE RECEPTOR"/>
    <property type="match status" value="1"/>
</dbReference>
<feature type="domain" description="Protein kinase" evidence="1">
    <location>
        <begin position="1"/>
        <end position="137"/>
    </location>
</feature>
<dbReference type="GO" id="GO:0005886">
    <property type="term" value="C:plasma membrane"/>
    <property type="evidence" value="ECO:0007669"/>
    <property type="project" value="TreeGrafter"/>
</dbReference>
<feature type="non-terminal residue" evidence="2">
    <location>
        <position position="213"/>
    </location>
</feature>
<gene>
    <name evidence="2" type="ORF">MNOR_LOCUS13652</name>
</gene>